<proteinExistence type="predicted"/>
<name>A0A8S1Y5Y1_9CILI</name>
<comment type="caution">
    <text evidence="2">The sequence shown here is derived from an EMBL/GenBank/DDBJ whole genome shotgun (WGS) entry which is preliminary data.</text>
</comment>
<gene>
    <name evidence="2" type="ORF">PPENT_87.1.T1500133</name>
</gene>
<reference evidence="2" key="1">
    <citation type="submission" date="2021-01" db="EMBL/GenBank/DDBJ databases">
        <authorList>
            <consortium name="Genoscope - CEA"/>
            <person name="William W."/>
        </authorList>
    </citation>
    <scope>NUCLEOTIDE SEQUENCE</scope>
</reference>
<dbReference type="AlphaFoldDB" id="A0A8S1Y5Y1"/>
<organism evidence="2 3">
    <name type="scientific">Paramecium pentaurelia</name>
    <dbReference type="NCBI Taxonomy" id="43138"/>
    <lineage>
        <taxon>Eukaryota</taxon>
        <taxon>Sar</taxon>
        <taxon>Alveolata</taxon>
        <taxon>Ciliophora</taxon>
        <taxon>Intramacronucleata</taxon>
        <taxon>Oligohymenophorea</taxon>
        <taxon>Peniculida</taxon>
        <taxon>Parameciidae</taxon>
        <taxon>Paramecium</taxon>
    </lineage>
</organism>
<protein>
    <recommendedName>
        <fullName evidence="4">Transmembrane protein</fullName>
    </recommendedName>
</protein>
<evidence type="ECO:0000256" key="1">
    <source>
        <dbReference type="SAM" id="Phobius"/>
    </source>
</evidence>
<dbReference type="Proteomes" id="UP000689195">
    <property type="component" value="Unassembled WGS sequence"/>
</dbReference>
<keyword evidence="3" id="KW-1185">Reference proteome</keyword>
<accession>A0A8S1Y5Y1</accession>
<keyword evidence="1" id="KW-0812">Transmembrane</keyword>
<evidence type="ECO:0008006" key="4">
    <source>
        <dbReference type="Google" id="ProtNLM"/>
    </source>
</evidence>
<sequence>MQNEEASLIEIGFEINITNKLEFAKCLLIAENWISKAEVKVIIQQEEINNFLNQRNIIIIISISLIFILIVCLIFILRRQQLKYQQLKQFQSISLDQSKIE</sequence>
<feature type="transmembrane region" description="Helical" evidence="1">
    <location>
        <begin position="57"/>
        <end position="77"/>
    </location>
</feature>
<evidence type="ECO:0000313" key="3">
    <source>
        <dbReference type="Proteomes" id="UP000689195"/>
    </source>
</evidence>
<keyword evidence="1" id="KW-0472">Membrane</keyword>
<dbReference type="EMBL" id="CAJJDO010000150">
    <property type="protein sequence ID" value="CAD8208418.1"/>
    <property type="molecule type" value="Genomic_DNA"/>
</dbReference>
<keyword evidence="1" id="KW-1133">Transmembrane helix</keyword>
<evidence type="ECO:0000313" key="2">
    <source>
        <dbReference type="EMBL" id="CAD8208418.1"/>
    </source>
</evidence>